<dbReference type="Proteomes" id="UP000674179">
    <property type="component" value="Chromosome 10"/>
</dbReference>
<comment type="caution">
    <text evidence="3">The sequence shown here is derived from an EMBL/GenBank/DDBJ whole genome shotgun (WGS) entry which is preliminary data.</text>
</comment>
<accession>A0A836H3P2</accession>
<evidence type="ECO:0000256" key="1">
    <source>
        <dbReference type="SAM" id="MobiDB-lite"/>
    </source>
</evidence>
<feature type="domain" description="Chromatin assembly factor 1 subunit A dimerization" evidence="2">
    <location>
        <begin position="366"/>
        <end position="437"/>
    </location>
</feature>
<feature type="compositionally biased region" description="Acidic residues" evidence="1">
    <location>
        <begin position="666"/>
        <end position="682"/>
    </location>
</feature>
<dbReference type="RefSeq" id="XP_067695082.1">
    <property type="nucleotide sequence ID" value="XM_067838994.1"/>
</dbReference>
<feature type="region of interest" description="Disordered" evidence="1">
    <location>
        <begin position="760"/>
        <end position="786"/>
    </location>
</feature>
<dbReference type="InterPro" id="IPR022043">
    <property type="entry name" value="CAF1A_DD"/>
</dbReference>
<dbReference type="KEGG" id="lenr:94174504"/>
<feature type="region of interest" description="Disordered" evidence="1">
    <location>
        <begin position="153"/>
        <end position="184"/>
    </location>
</feature>
<dbReference type="EMBL" id="JAFHKP010000010">
    <property type="protein sequence ID" value="KAG5484194.1"/>
    <property type="molecule type" value="Genomic_DNA"/>
</dbReference>
<feature type="compositionally biased region" description="Basic and acidic residues" evidence="1">
    <location>
        <begin position="98"/>
        <end position="131"/>
    </location>
</feature>
<feature type="compositionally biased region" description="Basic and acidic residues" evidence="1">
    <location>
        <begin position="766"/>
        <end position="777"/>
    </location>
</feature>
<keyword evidence="4" id="KW-1185">Reference proteome</keyword>
<protein>
    <recommendedName>
        <fullName evidence="2">Chromatin assembly factor 1 subunit A dimerization domain-containing protein</fullName>
    </recommendedName>
</protein>
<organism evidence="3 4">
    <name type="scientific">Leishmania enriettii</name>
    <dbReference type="NCBI Taxonomy" id="5663"/>
    <lineage>
        <taxon>Eukaryota</taxon>
        <taxon>Discoba</taxon>
        <taxon>Euglenozoa</taxon>
        <taxon>Kinetoplastea</taxon>
        <taxon>Metakinetoplastina</taxon>
        <taxon>Trypanosomatida</taxon>
        <taxon>Trypanosomatidae</taxon>
        <taxon>Leishmaniinae</taxon>
        <taxon>Leishmania</taxon>
    </lineage>
</organism>
<dbReference type="AlphaFoldDB" id="A0A836H3P2"/>
<evidence type="ECO:0000259" key="2">
    <source>
        <dbReference type="Pfam" id="PF12253"/>
    </source>
</evidence>
<proteinExistence type="predicted"/>
<evidence type="ECO:0000313" key="4">
    <source>
        <dbReference type="Proteomes" id="UP000674179"/>
    </source>
</evidence>
<dbReference type="OrthoDB" id="265314at2759"/>
<name>A0A836H3P2_LEIEN</name>
<feature type="region of interest" description="Disordered" evidence="1">
    <location>
        <begin position="28"/>
        <end position="131"/>
    </location>
</feature>
<evidence type="ECO:0000313" key="3">
    <source>
        <dbReference type="EMBL" id="KAG5484194.1"/>
    </source>
</evidence>
<dbReference type="GeneID" id="94174504"/>
<feature type="compositionally biased region" description="Polar residues" evidence="1">
    <location>
        <begin position="31"/>
        <end position="45"/>
    </location>
</feature>
<feature type="region of interest" description="Disordered" evidence="1">
    <location>
        <begin position="640"/>
        <end position="714"/>
    </location>
</feature>
<sequence>MDAIAELLKNIEPSRIDEALALLQGLKSKAAPQQPNNKPVLTSGHSEACRSSPEAEPQHLEENGRESARLLTESSAEGTSGTAAKNDVPLASLGHILSSEEKKRARDARRAEREAEKEAHRRMKEEDAALMKSEMDARRAIYDEEKESRRILKDTERDARKAEREAEREARRKAREEEQEAEREVRLKARESGKTALKVPKEAPNSLALFGFLSSTVKAESNKNRLFSAFVQDKRIVPAALQFWMRPEDRVSHNEETSAANLSCRAMHGGARRHRNKSENHMVDEESSLLHPPMYFDQGAPSKTKAYVRDFNSMIEASNSQEVPVRDLLRQCGCAFHAAVSDSYASFDNEVVFAGFFAIGYDPCQSRPPYFGTYNHLQEGGLNEVELLQMGRFPLRGGIPRLSNIDYEYDSGDDWDVMEGDEDIAISSSDDSDEADDLGSLDSSELEFINDDDDDSDCDIQRKIMEARQRRLHRLRNKDKLVPSYSGPFVGIPIDEHPLRGFDELERFAPLTATYFSKLLENEVNAFTSGGAGIPADGDEGLSVEELEAKQQRALMEAALKNRREMTDTELKALHTIIAANSKVSTKMILGALKEQQLCIGVAKAEIERTIKRFYERRHRSLVLRREPWSPTDERLFARVASSKKAKPPGEGGASVRISDGAERSGDEDEDADNDTDIDDIAEAPAGRAAEAPDDASAKSIKGGDGTAPGPAALLGTVEEAGHLAVSLPNSGEAKPATAATKAKETTFTTLLPKVSASATVNVAKRPREGEQTEDQNRGVITATGE</sequence>
<feature type="compositionally biased region" description="Polar residues" evidence="1">
    <location>
        <begin position="72"/>
        <end position="83"/>
    </location>
</feature>
<feature type="compositionally biased region" description="Basic and acidic residues" evidence="1">
    <location>
        <begin position="56"/>
        <end position="68"/>
    </location>
</feature>
<dbReference type="Pfam" id="PF12253">
    <property type="entry name" value="CAF1A_dimeriz"/>
    <property type="match status" value="1"/>
</dbReference>
<gene>
    <name evidence="3" type="ORF">CUR178_07349</name>
</gene>
<reference evidence="3 4" key="1">
    <citation type="submission" date="2021-02" db="EMBL/GenBank/DDBJ databases">
        <title>Leishmania (Mundinia) enrietti genome sequencing and assembly.</title>
        <authorList>
            <person name="Almutairi H."/>
            <person name="Gatherer D."/>
        </authorList>
    </citation>
    <scope>NUCLEOTIDE SEQUENCE [LARGE SCALE GENOMIC DNA]</scope>
    <source>
        <strain evidence="3">CUR178</strain>
    </source>
</reference>